<dbReference type="AlphaFoldDB" id="A0A6L2P7D9"/>
<accession>A0A6L2P7D9</accession>
<keyword evidence="1" id="KW-0175">Coiled coil</keyword>
<sequence length="370" mass="41194">MDQIKQLDEGAYDYLIKINLNSWSRAFFEIDKRCAAFKNGKSESFNRAILEPRHKPIIAMLEEIRIKDPGETSGSHTSRVGRTMTCTNCWQKGHNKASCKADPSPKPPVEKKPPGRNKQSAVGYCASRGRCRGRGGSENEASVRGMGGIDEASGGGRGGTGGRGRKGRGMESSVGEEEVVIEVIELLVVQEVEWLAKEQAKNDVEQERLDKERREEIEWEEKNDYFNLANFREDSPEEAPFNHTNAKVFIPSIHSKPTQQSGVWVKDTTDVTTEDVDEFPGMETSKTTNVAEELSAPAVDKCKGVASVAEQDSAPKKKRGRLPSHIDGVRIYHKNRVRSKRIAKTKEKKAFEFDKHGTGITPDKAFDVSE</sequence>
<feature type="compositionally biased region" description="Gly residues" evidence="2">
    <location>
        <begin position="145"/>
        <end position="162"/>
    </location>
</feature>
<organism evidence="3">
    <name type="scientific">Tanacetum cinerariifolium</name>
    <name type="common">Dalmatian daisy</name>
    <name type="synonym">Chrysanthemum cinerariifolium</name>
    <dbReference type="NCBI Taxonomy" id="118510"/>
    <lineage>
        <taxon>Eukaryota</taxon>
        <taxon>Viridiplantae</taxon>
        <taxon>Streptophyta</taxon>
        <taxon>Embryophyta</taxon>
        <taxon>Tracheophyta</taxon>
        <taxon>Spermatophyta</taxon>
        <taxon>Magnoliopsida</taxon>
        <taxon>eudicotyledons</taxon>
        <taxon>Gunneridae</taxon>
        <taxon>Pentapetalae</taxon>
        <taxon>asterids</taxon>
        <taxon>campanulids</taxon>
        <taxon>Asterales</taxon>
        <taxon>Asteraceae</taxon>
        <taxon>Asteroideae</taxon>
        <taxon>Anthemideae</taxon>
        <taxon>Anthemidinae</taxon>
        <taxon>Tanacetum</taxon>
    </lineage>
</organism>
<gene>
    <name evidence="3" type="ORF">Tci_064742</name>
</gene>
<comment type="caution">
    <text evidence="3">The sequence shown here is derived from an EMBL/GenBank/DDBJ whole genome shotgun (WGS) entry which is preliminary data.</text>
</comment>
<feature type="region of interest" description="Disordered" evidence="2">
    <location>
        <begin position="93"/>
        <end position="171"/>
    </location>
</feature>
<evidence type="ECO:0000256" key="2">
    <source>
        <dbReference type="SAM" id="MobiDB-lite"/>
    </source>
</evidence>
<name>A0A6L2P7D9_TANCI</name>
<proteinExistence type="predicted"/>
<protein>
    <submittedName>
        <fullName evidence="3">Uncharacterized protein</fullName>
    </submittedName>
</protein>
<feature type="coiled-coil region" evidence="1">
    <location>
        <begin position="195"/>
        <end position="222"/>
    </location>
</feature>
<reference evidence="3" key="1">
    <citation type="journal article" date="2019" name="Sci. Rep.">
        <title>Draft genome of Tanacetum cinerariifolium, the natural source of mosquito coil.</title>
        <authorList>
            <person name="Yamashiro T."/>
            <person name="Shiraishi A."/>
            <person name="Satake H."/>
            <person name="Nakayama K."/>
        </authorList>
    </citation>
    <scope>NUCLEOTIDE SEQUENCE</scope>
</reference>
<feature type="region of interest" description="Disordered" evidence="2">
    <location>
        <begin position="306"/>
        <end position="328"/>
    </location>
</feature>
<evidence type="ECO:0000256" key="1">
    <source>
        <dbReference type="SAM" id="Coils"/>
    </source>
</evidence>
<evidence type="ECO:0000313" key="3">
    <source>
        <dbReference type="EMBL" id="GEU92764.1"/>
    </source>
</evidence>
<dbReference type="EMBL" id="BKCJ010010704">
    <property type="protein sequence ID" value="GEU92764.1"/>
    <property type="molecule type" value="Genomic_DNA"/>
</dbReference>